<dbReference type="EMBL" id="FNUL01000005">
    <property type="protein sequence ID" value="SEF65841.1"/>
    <property type="molecule type" value="Genomic_DNA"/>
</dbReference>
<dbReference type="PANTHER" id="PTHR30024:SF42">
    <property type="entry name" value="ALIPHATIC SULFONATES-BINDING PROTEIN-RELATED"/>
    <property type="match status" value="1"/>
</dbReference>
<gene>
    <name evidence="2" type="ORF">SAMN05216537_105102</name>
</gene>
<dbReference type="InterPro" id="IPR015168">
    <property type="entry name" value="SsuA/THI5"/>
</dbReference>
<sequence length="359" mass="38661">MRERLRKARLRERLFPLAAIVLSVVILSLNLVACNTSKESKDDVDIVIGTANGSLCLAALHVAIDNGYFEEEFSKAGISWRVEEIDMSNIADLVASKKIDASTQLAGSMIPQIDNGLEITFTAGMHTGCTKVYSKSDSGITSLSDLKGKKIGVPSLGDSSVVALKRALYDLGIDVSAANTEVEWVVYSLSDLPIALENGAIDAAALHDPVAYNAEQEYGFTKILDLSTDEKFANEYCCMSFVTNDLATNNPEAAAAYTRAILKASAFVSANPYEAAKLQIDNNQCSGDLETNAYLLESYNYSPSVEAAKTTIVNAASELSRIGELKASDPSIFASKAFTKFDGVPDSYTYVDGEFIEKN</sequence>
<proteinExistence type="predicted"/>
<organism evidence="2 3">
    <name type="scientific">Lachnospira multipara</name>
    <dbReference type="NCBI Taxonomy" id="28051"/>
    <lineage>
        <taxon>Bacteria</taxon>
        <taxon>Bacillati</taxon>
        <taxon>Bacillota</taxon>
        <taxon>Clostridia</taxon>
        <taxon>Lachnospirales</taxon>
        <taxon>Lachnospiraceae</taxon>
        <taxon>Lachnospira</taxon>
    </lineage>
</organism>
<dbReference type="Pfam" id="PF09084">
    <property type="entry name" value="NMT1"/>
    <property type="match status" value="1"/>
</dbReference>
<dbReference type="SUPFAM" id="SSF53850">
    <property type="entry name" value="Periplasmic binding protein-like II"/>
    <property type="match status" value="1"/>
</dbReference>
<evidence type="ECO:0000259" key="1">
    <source>
        <dbReference type="Pfam" id="PF09084"/>
    </source>
</evidence>
<dbReference type="AlphaFoldDB" id="A0A1H5TUW6"/>
<evidence type="ECO:0000313" key="2">
    <source>
        <dbReference type="EMBL" id="SEF65841.1"/>
    </source>
</evidence>
<evidence type="ECO:0000313" key="3">
    <source>
        <dbReference type="Proteomes" id="UP000236726"/>
    </source>
</evidence>
<reference evidence="2 3" key="1">
    <citation type="submission" date="2016-10" db="EMBL/GenBank/DDBJ databases">
        <authorList>
            <person name="de Groot N.N."/>
        </authorList>
    </citation>
    <scope>NUCLEOTIDE SEQUENCE [LARGE SCALE GENOMIC DNA]</scope>
    <source>
        <strain evidence="2 3">D15d</strain>
    </source>
</reference>
<dbReference type="Gene3D" id="3.40.190.10">
    <property type="entry name" value="Periplasmic binding protein-like II"/>
    <property type="match status" value="2"/>
</dbReference>
<accession>A0A1H5TUW6</accession>
<keyword evidence="3" id="KW-1185">Reference proteome</keyword>
<dbReference type="Proteomes" id="UP000236726">
    <property type="component" value="Unassembled WGS sequence"/>
</dbReference>
<protein>
    <submittedName>
        <fullName evidence="2">NitT/TauT family transport system substrate-binding protein</fullName>
    </submittedName>
</protein>
<dbReference type="RefSeq" id="WP_242969125.1">
    <property type="nucleotide sequence ID" value="NZ_FNUL01000005.1"/>
</dbReference>
<feature type="domain" description="SsuA/THI5-like" evidence="1">
    <location>
        <begin position="58"/>
        <end position="275"/>
    </location>
</feature>
<name>A0A1H5TUW6_9FIRM</name>
<dbReference type="PANTHER" id="PTHR30024">
    <property type="entry name" value="ALIPHATIC SULFONATES-BINDING PROTEIN-RELATED"/>
    <property type="match status" value="1"/>
</dbReference>